<dbReference type="Proteomes" id="UP000219573">
    <property type="component" value="Unassembled WGS sequence"/>
</dbReference>
<name>A0A285G0Y6_9FIRM</name>
<dbReference type="RefSeq" id="WP_097016642.1">
    <property type="nucleotide sequence ID" value="NZ_OBDZ01000003.1"/>
</dbReference>
<dbReference type="PRINTS" id="PR00326">
    <property type="entry name" value="GTP1OBG"/>
</dbReference>
<dbReference type="PANTHER" id="PTHR43185">
    <property type="entry name" value="FERROUS IRON TRANSPORT PROTEIN B"/>
    <property type="match status" value="1"/>
</dbReference>
<protein>
    <submittedName>
        <fullName evidence="2">Ferrous iron transport protein B</fullName>
    </submittedName>
</protein>
<keyword evidence="3" id="KW-1185">Reference proteome</keyword>
<dbReference type="FunFam" id="3.40.50.300:FF:000969">
    <property type="entry name" value="Ferrous iron transporter B"/>
    <property type="match status" value="1"/>
</dbReference>
<reference evidence="3" key="1">
    <citation type="submission" date="2017-09" db="EMBL/GenBank/DDBJ databases">
        <authorList>
            <person name="Varghese N."/>
            <person name="Submissions S."/>
        </authorList>
    </citation>
    <scope>NUCLEOTIDE SEQUENCE [LARGE SCALE GENOMIC DNA]</scope>
    <source>
        <strain evidence="3">MSL47</strain>
    </source>
</reference>
<dbReference type="Gene3D" id="3.40.50.300">
    <property type="entry name" value="P-loop containing nucleotide triphosphate hydrolases"/>
    <property type="match status" value="1"/>
</dbReference>
<dbReference type="EMBL" id="OBDZ01000003">
    <property type="protein sequence ID" value="SNY16216.1"/>
    <property type="molecule type" value="Genomic_DNA"/>
</dbReference>
<evidence type="ECO:0000313" key="3">
    <source>
        <dbReference type="Proteomes" id="UP000219573"/>
    </source>
</evidence>
<dbReference type="GO" id="GO:0015093">
    <property type="term" value="F:ferrous iron transmembrane transporter activity"/>
    <property type="evidence" value="ECO:0007669"/>
    <property type="project" value="TreeGrafter"/>
</dbReference>
<evidence type="ECO:0000259" key="1">
    <source>
        <dbReference type="PROSITE" id="PS51711"/>
    </source>
</evidence>
<sequence length="263" mass="29137">MGLTAKSSGLNLLREAFNVDMERNNPVIALAGNPNTGKSTVFNALTGLKQHTGNWPGKTVTQAQGYYQNQDQEYTLVDLPGTYSLLASSTEEMVARDFICFAKPDATIVVADATNLERNLNLVLQVTELTDNVVLCLNLMDEAERKKIKIDIKGLEGELGIPVIPTIARDGIGLNQLKDMVTAIVNQDKKVKPVKVKYSPQIEAAVEELLPEIKNTLGELAKGLNLRWLALRLLEGDQTILDSMQNYYFKESLESEVDWNEID</sequence>
<proteinExistence type="predicted"/>
<evidence type="ECO:0000313" key="2">
    <source>
        <dbReference type="EMBL" id="SNY16216.1"/>
    </source>
</evidence>
<dbReference type="CDD" id="cd01879">
    <property type="entry name" value="FeoB"/>
    <property type="match status" value="1"/>
</dbReference>
<dbReference type="InterPro" id="IPR027417">
    <property type="entry name" value="P-loop_NTPase"/>
</dbReference>
<dbReference type="PANTHER" id="PTHR43185:SF1">
    <property type="entry name" value="FE(2+) TRANSPORTER FEOB"/>
    <property type="match status" value="1"/>
</dbReference>
<dbReference type="InterPro" id="IPR041069">
    <property type="entry name" value="FeoB_Cyto"/>
</dbReference>
<dbReference type="SUPFAM" id="SSF52540">
    <property type="entry name" value="P-loop containing nucleoside triphosphate hydrolases"/>
    <property type="match status" value="1"/>
</dbReference>
<dbReference type="Gene3D" id="1.10.287.1770">
    <property type="match status" value="1"/>
</dbReference>
<organism evidence="2 3">
    <name type="scientific">Orenia metallireducens</name>
    <dbReference type="NCBI Taxonomy" id="1413210"/>
    <lineage>
        <taxon>Bacteria</taxon>
        <taxon>Bacillati</taxon>
        <taxon>Bacillota</taxon>
        <taxon>Clostridia</taxon>
        <taxon>Halanaerobiales</taxon>
        <taxon>Halobacteroidaceae</taxon>
        <taxon>Orenia</taxon>
    </lineage>
</organism>
<accession>A0A285G0Y6</accession>
<dbReference type="PROSITE" id="PS51711">
    <property type="entry name" value="G_FEOB"/>
    <property type="match status" value="1"/>
</dbReference>
<dbReference type="InterPro" id="IPR006073">
    <property type="entry name" value="GTP-bd"/>
</dbReference>
<dbReference type="GO" id="GO:0005886">
    <property type="term" value="C:plasma membrane"/>
    <property type="evidence" value="ECO:0007669"/>
    <property type="project" value="TreeGrafter"/>
</dbReference>
<dbReference type="GO" id="GO:0005525">
    <property type="term" value="F:GTP binding"/>
    <property type="evidence" value="ECO:0007669"/>
    <property type="project" value="InterPro"/>
</dbReference>
<gene>
    <name evidence="2" type="ORF">SAMN06265827_103188</name>
</gene>
<dbReference type="Pfam" id="PF02421">
    <property type="entry name" value="FeoB_N"/>
    <property type="match status" value="1"/>
</dbReference>
<dbReference type="InterPro" id="IPR050860">
    <property type="entry name" value="FeoB_GTPase"/>
</dbReference>
<dbReference type="InterPro" id="IPR030389">
    <property type="entry name" value="G_FEOB_dom"/>
</dbReference>
<feature type="domain" description="FeoB-type G" evidence="1">
    <location>
        <begin position="25"/>
        <end position="187"/>
    </location>
</feature>
<dbReference type="AlphaFoldDB" id="A0A285G0Y6"/>
<dbReference type="Pfam" id="PF17910">
    <property type="entry name" value="FeoB_Cyto"/>
    <property type="match status" value="1"/>
</dbReference>